<keyword evidence="1" id="KW-1185">Reference proteome</keyword>
<dbReference type="WBParaSite" id="PEQ_0000152401-mRNA-1">
    <property type="protein sequence ID" value="PEQ_0000152401-mRNA-1"/>
    <property type="gene ID" value="PEQ_0000152401"/>
</dbReference>
<protein>
    <submittedName>
        <fullName evidence="2">Uncharacterized protein</fullName>
    </submittedName>
</protein>
<reference evidence="2" key="1">
    <citation type="submission" date="2022-11" db="UniProtKB">
        <authorList>
            <consortium name="WormBaseParasite"/>
        </authorList>
    </citation>
    <scope>IDENTIFICATION</scope>
</reference>
<evidence type="ECO:0000313" key="2">
    <source>
        <dbReference type="WBParaSite" id="PEQ_0000152401-mRNA-1"/>
    </source>
</evidence>
<sequence>MSRIGLFGQISVITEHLYLSGAGVLKPEKLKQKQITCVINAAVEEPNTYIPGNTLILSKSYTSKIKNVCSGHKAIHSVAGVMKAIIAHPASIRIA</sequence>
<dbReference type="AlphaFoldDB" id="A0A914R4J0"/>
<accession>A0A914R4J0</accession>
<evidence type="ECO:0000313" key="1">
    <source>
        <dbReference type="Proteomes" id="UP000887564"/>
    </source>
</evidence>
<name>A0A914R4J0_PAREQ</name>
<dbReference type="Proteomes" id="UP000887564">
    <property type="component" value="Unplaced"/>
</dbReference>
<organism evidence="1 2">
    <name type="scientific">Parascaris equorum</name>
    <name type="common">Equine roundworm</name>
    <dbReference type="NCBI Taxonomy" id="6256"/>
    <lineage>
        <taxon>Eukaryota</taxon>
        <taxon>Metazoa</taxon>
        <taxon>Ecdysozoa</taxon>
        <taxon>Nematoda</taxon>
        <taxon>Chromadorea</taxon>
        <taxon>Rhabditida</taxon>
        <taxon>Spirurina</taxon>
        <taxon>Ascaridomorpha</taxon>
        <taxon>Ascaridoidea</taxon>
        <taxon>Ascarididae</taxon>
        <taxon>Parascaris</taxon>
    </lineage>
</organism>
<proteinExistence type="predicted"/>